<evidence type="ECO:0000256" key="6">
    <source>
        <dbReference type="ARBA" id="ARBA00023139"/>
    </source>
</evidence>
<keyword evidence="8 10" id="KW-0012">Acyltransferase</keyword>
<feature type="transmembrane region" description="Helical" evidence="10">
    <location>
        <begin position="20"/>
        <end position="40"/>
    </location>
</feature>
<keyword evidence="3 10" id="KW-0812">Transmembrane</keyword>
<dbReference type="InterPro" id="IPR039859">
    <property type="entry name" value="PFA4/ZDH16/20/ERF2-like"/>
</dbReference>
<dbReference type="STRING" id="1314782.A0A165PPL5"/>
<protein>
    <recommendedName>
        <fullName evidence="10">Palmitoyltransferase</fullName>
        <ecNumber evidence="10">2.3.1.225</ecNumber>
    </recommendedName>
</protein>
<evidence type="ECO:0000256" key="4">
    <source>
        <dbReference type="ARBA" id="ARBA00022989"/>
    </source>
</evidence>
<proteinExistence type="inferred from homology"/>
<feature type="transmembrane region" description="Helical" evidence="10">
    <location>
        <begin position="108"/>
        <end position="125"/>
    </location>
</feature>
<evidence type="ECO:0000256" key="9">
    <source>
        <dbReference type="ARBA" id="ARBA00048048"/>
    </source>
</evidence>
<sequence>MFSLPLFLLYSSPLQRNSKIAIFILPTIFLYLTFVTLSILPWYTGMILALAEFFGMHHIVTRVLLNNSSYTDNVAQSPYFAGIITGSMLWVGYCWITRLVHQTSSHAIAHLVFALSFGLCAYNFFRSITLDPGSCPKPQSDEELKSIIETLAGEGRLNGQTFCINCMARRPLRSKHCRVCDRCVARSDQYVYLYVYSGLHAILCLTDRSHCPWVWNCGTYYCLCANISH</sequence>
<accession>A0A165PPL5</accession>
<feature type="domain" description="Palmitoyltransferase DHHC" evidence="11">
    <location>
        <begin position="159"/>
        <end position="190"/>
    </location>
</feature>
<reference evidence="12 13" key="1">
    <citation type="journal article" date="2016" name="Mol. Biol. Evol.">
        <title>Comparative Genomics of Early-Diverging Mushroom-Forming Fungi Provides Insights into the Origins of Lignocellulose Decay Capabilities.</title>
        <authorList>
            <person name="Nagy L.G."/>
            <person name="Riley R."/>
            <person name="Tritt A."/>
            <person name="Adam C."/>
            <person name="Daum C."/>
            <person name="Floudas D."/>
            <person name="Sun H."/>
            <person name="Yadav J.S."/>
            <person name="Pangilinan J."/>
            <person name="Larsson K.H."/>
            <person name="Matsuura K."/>
            <person name="Barry K."/>
            <person name="Labutti K."/>
            <person name="Kuo R."/>
            <person name="Ohm R.A."/>
            <person name="Bhattacharya S.S."/>
            <person name="Shirouzu T."/>
            <person name="Yoshinaga Y."/>
            <person name="Martin F.M."/>
            <person name="Grigoriev I.V."/>
            <person name="Hibbett D.S."/>
        </authorList>
    </citation>
    <scope>NUCLEOTIDE SEQUENCE [LARGE SCALE GENOMIC DNA]</scope>
    <source>
        <strain evidence="12 13">HHB14362 ss-1</strain>
    </source>
</reference>
<evidence type="ECO:0000256" key="8">
    <source>
        <dbReference type="ARBA" id="ARBA00023315"/>
    </source>
</evidence>
<evidence type="ECO:0000256" key="1">
    <source>
        <dbReference type="ARBA" id="ARBA00004141"/>
    </source>
</evidence>
<dbReference type="EMBL" id="KV425608">
    <property type="protein sequence ID" value="KZT21327.1"/>
    <property type="molecule type" value="Genomic_DNA"/>
</dbReference>
<keyword evidence="6" id="KW-0564">Palmitate</keyword>
<evidence type="ECO:0000256" key="3">
    <source>
        <dbReference type="ARBA" id="ARBA00022692"/>
    </source>
</evidence>
<evidence type="ECO:0000256" key="2">
    <source>
        <dbReference type="ARBA" id="ARBA00022679"/>
    </source>
</evidence>
<keyword evidence="13" id="KW-1185">Reference proteome</keyword>
<dbReference type="Proteomes" id="UP000076761">
    <property type="component" value="Unassembled WGS sequence"/>
</dbReference>
<gene>
    <name evidence="12" type="ORF">NEOLEDRAFT_1073718</name>
</gene>
<feature type="transmembrane region" description="Helical" evidence="10">
    <location>
        <begin position="77"/>
        <end position="96"/>
    </location>
</feature>
<evidence type="ECO:0000313" key="13">
    <source>
        <dbReference type="Proteomes" id="UP000076761"/>
    </source>
</evidence>
<dbReference type="AlphaFoldDB" id="A0A165PPL5"/>
<dbReference type="EC" id="2.3.1.225" evidence="10"/>
<name>A0A165PPL5_9AGAM</name>
<keyword evidence="4 10" id="KW-1133">Transmembrane helix</keyword>
<organism evidence="12 13">
    <name type="scientific">Neolentinus lepideus HHB14362 ss-1</name>
    <dbReference type="NCBI Taxonomy" id="1314782"/>
    <lineage>
        <taxon>Eukaryota</taxon>
        <taxon>Fungi</taxon>
        <taxon>Dikarya</taxon>
        <taxon>Basidiomycota</taxon>
        <taxon>Agaricomycotina</taxon>
        <taxon>Agaricomycetes</taxon>
        <taxon>Gloeophyllales</taxon>
        <taxon>Gloeophyllaceae</taxon>
        <taxon>Neolentinus</taxon>
    </lineage>
</organism>
<dbReference type="InParanoid" id="A0A165PPL5"/>
<evidence type="ECO:0000259" key="11">
    <source>
        <dbReference type="Pfam" id="PF01529"/>
    </source>
</evidence>
<comment type="subcellular location">
    <subcellularLocation>
        <location evidence="1">Membrane</location>
        <topology evidence="1">Multi-pass membrane protein</topology>
    </subcellularLocation>
</comment>
<keyword evidence="7" id="KW-0449">Lipoprotein</keyword>
<evidence type="ECO:0000256" key="5">
    <source>
        <dbReference type="ARBA" id="ARBA00023136"/>
    </source>
</evidence>
<evidence type="ECO:0000313" key="12">
    <source>
        <dbReference type="EMBL" id="KZT21327.1"/>
    </source>
</evidence>
<dbReference type="GO" id="GO:0019706">
    <property type="term" value="F:protein-cysteine S-palmitoyltransferase activity"/>
    <property type="evidence" value="ECO:0007669"/>
    <property type="project" value="UniProtKB-EC"/>
</dbReference>
<keyword evidence="2 10" id="KW-0808">Transferase</keyword>
<dbReference type="PROSITE" id="PS50216">
    <property type="entry name" value="DHHC"/>
    <property type="match status" value="1"/>
</dbReference>
<evidence type="ECO:0000256" key="10">
    <source>
        <dbReference type="RuleBase" id="RU079119"/>
    </source>
</evidence>
<dbReference type="PANTHER" id="PTHR12246">
    <property type="entry name" value="PALMITOYLTRANSFERASE ZDHHC16"/>
    <property type="match status" value="1"/>
</dbReference>
<keyword evidence="5 10" id="KW-0472">Membrane</keyword>
<dbReference type="Pfam" id="PF01529">
    <property type="entry name" value="DHHC"/>
    <property type="match status" value="1"/>
</dbReference>
<comment type="similarity">
    <text evidence="10">Belongs to the DHHC palmitoyltransferase family.</text>
</comment>
<dbReference type="GO" id="GO:0016020">
    <property type="term" value="C:membrane"/>
    <property type="evidence" value="ECO:0007669"/>
    <property type="project" value="UniProtKB-SubCell"/>
</dbReference>
<evidence type="ECO:0000256" key="7">
    <source>
        <dbReference type="ARBA" id="ARBA00023288"/>
    </source>
</evidence>
<dbReference type="InterPro" id="IPR001594">
    <property type="entry name" value="Palmitoyltrfase_DHHC"/>
</dbReference>
<comment type="domain">
    <text evidence="10">The DHHC domain is required for palmitoyltransferase activity.</text>
</comment>
<dbReference type="OrthoDB" id="6781668at2759"/>
<comment type="catalytic activity">
    <reaction evidence="9 10">
        <text>L-cysteinyl-[protein] + hexadecanoyl-CoA = S-hexadecanoyl-L-cysteinyl-[protein] + CoA</text>
        <dbReference type="Rhea" id="RHEA:36683"/>
        <dbReference type="Rhea" id="RHEA-COMP:10131"/>
        <dbReference type="Rhea" id="RHEA-COMP:11032"/>
        <dbReference type="ChEBI" id="CHEBI:29950"/>
        <dbReference type="ChEBI" id="CHEBI:57287"/>
        <dbReference type="ChEBI" id="CHEBI:57379"/>
        <dbReference type="ChEBI" id="CHEBI:74151"/>
        <dbReference type="EC" id="2.3.1.225"/>
    </reaction>
</comment>